<sequence length="55" mass="6399">VIVSTNLKFSDWITMFENTTMVTALIDRLTFRSHVLNMNSDHSYRADYSNQGNEN</sequence>
<dbReference type="EMBL" id="FOTS01000036">
    <property type="protein sequence ID" value="SFM04973.1"/>
    <property type="molecule type" value="Genomic_DNA"/>
</dbReference>
<reference evidence="4" key="1">
    <citation type="submission" date="2016-10" db="EMBL/GenBank/DDBJ databases">
        <authorList>
            <person name="Varghese N."/>
            <person name="Submissions S."/>
        </authorList>
    </citation>
    <scope>NUCLEOTIDE SEQUENCE [LARGE SCALE GENOMIC DNA]</scope>
    <source>
        <strain evidence="4">DSM 13327</strain>
    </source>
</reference>
<dbReference type="Proteomes" id="UP000199520">
    <property type="component" value="Unassembled WGS sequence"/>
</dbReference>
<feature type="non-terminal residue" evidence="3">
    <location>
        <position position="1"/>
    </location>
</feature>
<dbReference type="AlphaFoldDB" id="A0A1I4P8I6"/>
<protein>
    <submittedName>
        <fullName evidence="3">IstB-like ATP binding protein</fullName>
    </submittedName>
</protein>
<reference evidence="3" key="2">
    <citation type="submission" date="2016-10" db="EMBL/GenBank/DDBJ databases">
        <authorList>
            <person name="de Groot N.N."/>
        </authorList>
    </citation>
    <scope>NUCLEOTIDE SEQUENCE [LARGE SCALE GENOMIC DNA]</scope>
    <source>
        <strain evidence="3">DSM 13327</strain>
    </source>
</reference>
<evidence type="ECO:0000313" key="4">
    <source>
        <dbReference type="Proteomes" id="UP000199520"/>
    </source>
</evidence>
<proteinExistence type="predicted"/>
<dbReference type="InterPro" id="IPR027417">
    <property type="entry name" value="P-loop_NTPase"/>
</dbReference>
<feature type="domain" description="IstB-like ATP-binding" evidence="1">
    <location>
        <begin position="1"/>
        <end position="48"/>
    </location>
</feature>
<dbReference type="STRING" id="1123291.SAMN04490355_10361"/>
<dbReference type="EMBL" id="FOTS01000059">
    <property type="protein sequence ID" value="SFM24072.1"/>
    <property type="molecule type" value="Genomic_DNA"/>
</dbReference>
<evidence type="ECO:0000313" key="2">
    <source>
        <dbReference type="EMBL" id="SFM04973.1"/>
    </source>
</evidence>
<gene>
    <name evidence="2" type="ORF">SAMN04490355_10361</name>
    <name evidence="3" type="ORF">SAMN04490355_105928</name>
</gene>
<dbReference type="InterPro" id="IPR002611">
    <property type="entry name" value="IstB_ATP-bd"/>
</dbReference>
<name>A0A1I4P8I6_9FIRM</name>
<accession>A0A1I4P8I6</accession>
<dbReference type="Pfam" id="PF01695">
    <property type="entry name" value="IstB_IS21"/>
    <property type="match status" value="1"/>
</dbReference>
<keyword evidence="4" id="KW-1185">Reference proteome</keyword>
<evidence type="ECO:0000259" key="1">
    <source>
        <dbReference type="Pfam" id="PF01695"/>
    </source>
</evidence>
<organism evidence="3 4">
    <name type="scientific">Pelosinus propionicus DSM 13327</name>
    <dbReference type="NCBI Taxonomy" id="1123291"/>
    <lineage>
        <taxon>Bacteria</taxon>
        <taxon>Bacillati</taxon>
        <taxon>Bacillota</taxon>
        <taxon>Negativicutes</taxon>
        <taxon>Selenomonadales</taxon>
        <taxon>Sporomusaceae</taxon>
        <taxon>Pelosinus</taxon>
    </lineage>
</organism>
<dbReference type="GO" id="GO:0005524">
    <property type="term" value="F:ATP binding"/>
    <property type="evidence" value="ECO:0007669"/>
    <property type="project" value="InterPro"/>
</dbReference>
<evidence type="ECO:0000313" key="3">
    <source>
        <dbReference type="EMBL" id="SFM24072.1"/>
    </source>
</evidence>
<dbReference type="Gene3D" id="3.40.50.300">
    <property type="entry name" value="P-loop containing nucleotide triphosphate hydrolases"/>
    <property type="match status" value="1"/>
</dbReference>